<evidence type="ECO:0000256" key="4">
    <source>
        <dbReference type="ARBA" id="ARBA00022801"/>
    </source>
</evidence>
<evidence type="ECO:0000256" key="9">
    <source>
        <dbReference type="SAM" id="Phobius"/>
    </source>
</evidence>
<protein>
    <submittedName>
        <fullName evidence="10">Peptidase A22B, signal peptide peptidase</fullName>
    </submittedName>
</protein>
<keyword evidence="11" id="KW-1185">Reference proteome</keyword>
<feature type="region of interest" description="Disordered" evidence="8">
    <location>
        <begin position="559"/>
        <end position="622"/>
    </location>
</feature>
<sequence length="622" mass="70181">MSESITQISIQSAANMTSDLIKNIRFYLKMDPIIIAAALFPIYVGAHAALSRPPSAKMPLKRKAEVWEEDEEVEEEEEGLSALMTGGSKLQASDAILLPLSAGALLCFFYWIIMSSESGAKILNQVLGIHVALTGTVFLRTFLNDFGNLIRSFVFPTRYSFAGSYWKVDRRGHRFVDLDDDSNVCSSPFPGVFRYITLIGKLNAFAWGVRDFLYCKPELCFHIRNVISIETRLTPIGMLSSALSFAVVYYFTFVNKFWWLTNLLGTASAYGAMALMSPATFATGSLILMVLFFYDIYMVFYTPMMVTVATKLDIPAKLLFPKEPSKDQLPGAKPPMSMLGLGDIVVPGMMIALSLKFDLYLFFLNKQTRRITGQDETIDKPPYINVTGNWGERFWCTKATMPPEERKAAEARAFPKTYFYASIHGYILAMLVCGFCMAIYNHPQPALLYLVPGVLGAIWGTALIKGHLKLMMDYSEVSDTEEEGEQKKQNKEHDEKADQQGSADDKHKKQGLFSRLFSEIWRADTAEEAKTKVEKLKETEDPTKPTYLVQFYIRLPPKQRSKKQTIEEAPNEEDDNEEDTEGKKNAKVVSTLDYINIDNTLHQADEKEVSAPKRRKTRAVKP</sequence>
<evidence type="ECO:0000256" key="2">
    <source>
        <dbReference type="ARBA" id="ARBA00006859"/>
    </source>
</evidence>
<dbReference type="VEuPathDB" id="FungiDB:AAP_01170"/>
<dbReference type="OrthoDB" id="29661at2759"/>
<feature type="transmembrane region" description="Helical" evidence="9">
    <location>
        <begin position="33"/>
        <end position="50"/>
    </location>
</feature>
<evidence type="ECO:0000313" key="10">
    <source>
        <dbReference type="EMBL" id="KZZ96397.1"/>
    </source>
</evidence>
<reference evidence="10 11" key="1">
    <citation type="journal article" date="2016" name="Genome Biol. Evol.">
        <title>Divergent and convergent evolution of fungal pathogenicity.</title>
        <authorList>
            <person name="Shang Y."/>
            <person name="Xiao G."/>
            <person name="Zheng P."/>
            <person name="Cen K."/>
            <person name="Zhan S."/>
            <person name="Wang C."/>
        </authorList>
    </citation>
    <scope>NUCLEOTIDE SEQUENCE [LARGE SCALE GENOMIC DNA]</scope>
    <source>
        <strain evidence="10 11">ARSEF 7405</strain>
    </source>
</reference>
<dbReference type="GO" id="GO:0042500">
    <property type="term" value="F:aspartic endopeptidase activity, intramembrane cleaving"/>
    <property type="evidence" value="ECO:0007669"/>
    <property type="project" value="InterPro"/>
</dbReference>
<dbReference type="InterPro" id="IPR006639">
    <property type="entry name" value="Preselin/SPP"/>
</dbReference>
<dbReference type="SMART" id="SM00730">
    <property type="entry name" value="PSN"/>
    <property type="match status" value="1"/>
</dbReference>
<feature type="compositionally biased region" description="Basic residues" evidence="8">
    <location>
        <begin position="612"/>
        <end position="622"/>
    </location>
</feature>
<dbReference type="InterPro" id="IPR007369">
    <property type="entry name" value="Peptidase_A22B_SPP"/>
</dbReference>
<dbReference type="GO" id="GO:0033619">
    <property type="term" value="P:membrane protein proteolysis"/>
    <property type="evidence" value="ECO:0007669"/>
    <property type="project" value="TreeGrafter"/>
</dbReference>
<comment type="subcellular location">
    <subcellularLocation>
        <location evidence="1">Endoplasmic reticulum membrane</location>
        <topology evidence="1">Multi-pass membrane protein</topology>
    </subcellularLocation>
</comment>
<dbReference type="EMBL" id="AZGZ01000003">
    <property type="protein sequence ID" value="KZZ96397.1"/>
    <property type="molecule type" value="Genomic_DNA"/>
</dbReference>
<dbReference type="PANTHER" id="PTHR12174:SF23">
    <property type="entry name" value="MINOR HISTOCOMPATIBILITY ANTIGEN H13"/>
    <property type="match status" value="1"/>
</dbReference>
<dbReference type="AlphaFoldDB" id="A0A168CBS1"/>
<keyword evidence="6 9" id="KW-1133">Transmembrane helix</keyword>
<accession>A0A168CBS1</accession>
<feature type="transmembrane region" description="Helical" evidence="9">
    <location>
        <begin position="417"/>
        <end position="440"/>
    </location>
</feature>
<dbReference type="Proteomes" id="UP000242877">
    <property type="component" value="Unassembled WGS sequence"/>
</dbReference>
<feature type="compositionally biased region" description="Acidic residues" evidence="8">
    <location>
        <begin position="569"/>
        <end position="580"/>
    </location>
</feature>
<organism evidence="10 11">
    <name type="scientific">Ascosphaera apis ARSEF 7405</name>
    <dbReference type="NCBI Taxonomy" id="392613"/>
    <lineage>
        <taxon>Eukaryota</taxon>
        <taxon>Fungi</taxon>
        <taxon>Dikarya</taxon>
        <taxon>Ascomycota</taxon>
        <taxon>Pezizomycotina</taxon>
        <taxon>Eurotiomycetes</taxon>
        <taxon>Eurotiomycetidae</taxon>
        <taxon>Onygenales</taxon>
        <taxon>Ascosphaeraceae</taxon>
        <taxon>Ascosphaera</taxon>
    </lineage>
</organism>
<dbReference type="PANTHER" id="PTHR12174">
    <property type="entry name" value="SIGNAL PEPTIDE PEPTIDASE"/>
    <property type="match status" value="1"/>
</dbReference>
<keyword evidence="4" id="KW-0378">Hydrolase</keyword>
<dbReference type="Pfam" id="PF04258">
    <property type="entry name" value="Peptidase_A22B"/>
    <property type="match status" value="1"/>
</dbReference>
<evidence type="ECO:0000256" key="1">
    <source>
        <dbReference type="ARBA" id="ARBA00004477"/>
    </source>
</evidence>
<dbReference type="GO" id="GO:0006465">
    <property type="term" value="P:signal peptide processing"/>
    <property type="evidence" value="ECO:0007669"/>
    <property type="project" value="TreeGrafter"/>
</dbReference>
<gene>
    <name evidence="10" type="ORF">AAP_01170</name>
</gene>
<feature type="transmembrane region" description="Helical" evidence="9">
    <location>
        <begin position="233"/>
        <end position="251"/>
    </location>
</feature>
<feature type="transmembrane region" description="Helical" evidence="9">
    <location>
        <begin position="446"/>
        <end position="464"/>
    </location>
</feature>
<proteinExistence type="inferred from homology"/>
<feature type="transmembrane region" description="Helical" evidence="9">
    <location>
        <begin position="257"/>
        <end position="275"/>
    </location>
</feature>
<evidence type="ECO:0000256" key="5">
    <source>
        <dbReference type="ARBA" id="ARBA00022824"/>
    </source>
</evidence>
<evidence type="ECO:0000313" key="11">
    <source>
        <dbReference type="Proteomes" id="UP000242877"/>
    </source>
</evidence>
<name>A0A168CBS1_9EURO</name>
<dbReference type="GO" id="GO:0098553">
    <property type="term" value="C:lumenal side of endoplasmic reticulum membrane"/>
    <property type="evidence" value="ECO:0007669"/>
    <property type="project" value="TreeGrafter"/>
</dbReference>
<keyword evidence="3 9" id="KW-0812">Transmembrane</keyword>
<feature type="compositionally biased region" description="Basic and acidic residues" evidence="8">
    <location>
        <begin position="485"/>
        <end position="507"/>
    </location>
</feature>
<comment type="similarity">
    <text evidence="2">Belongs to the peptidase A22B family.</text>
</comment>
<evidence type="ECO:0000256" key="7">
    <source>
        <dbReference type="ARBA" id="ARBA00023136"/>
    </source>
</evidence>
<evidence type="ECO:0000256" key="6">
    <source>
        <dbReference type="ARBA" id="ARBA00022989"/>
    </source>
</evidence>
<evidence type="ECO:0000256" key="3">
    <source>
        <dbReference type="ARBA" id="ARBA00022692"/>
    </source>
</evidence>
<feature type="transmembrane region" description="Helical" evidence="9">
    <location>
        <begin position="344"/>
        <end position="364"/>
    </location>
</feature>
<comment type="caution">
    <text evidence="10">The sequence shown here is derived from an EMBL/GenBank/DDBJ whole genome shotgun (WGS) entry which is preliminary data.</text>
</comment>
<dbReference type="GO" id="GO:0098554">
    <property type="term" value="C:cytoplasmic side of endoplasmic reticulum membrane"/>
    <property type="evidence" value="ECO:0007669"/>
    <property type="project" value="TreeGrafter"/>
</dbReference>
<keyword evidence="7 9" id="KW-0472">Membrane</keyword>
<feature type="transmembrane region" description="Helical" evidence="9">
    <location>
        <begin position="287"/>
        <end position="309"/>
    </location>
</feature>
<evidence type="ECO:0000256" key="8">
    <source>
        <dbReference type="SAM" id="MobiDB-lite"/>
    </source>
</evidence>
<keyword evidence="5" id="KW-0256">Endoplasmic reticulum</keyword>
<feature type="transmembrane region" description="Helical" evidence="9">
    <location>
        <begin position="95"/>
        <end position="113"/>
    </location>
</feature>
<feature type="region of interest" description="Disordered" evidence="8">
    <location>
        <begin position="479"/>
        <end position="508"/>
    </location>
</feature>